<evidence type="ECO:0000259" key="11">
    <source>
        <dbReference type="PROSITE" id="PS50157"/>
    </source>
</evidence>
<dbReference type="InterPro" id="IPR051007">
    <property type="entry name" value="creA/MIG_C2H2-ZnF"/>
</dbReference>
<evidence type="ECO:0000256" key="8">
    <source>
        <dbReference type="ARBA" id="ARBA00023242"/>
    </source>
</evidence>
<evidence type="ECO:0000313" key="12">
    <source>
        <dbReference type="EMBL" id="ONH65804.1"/>
    </source>
</evidence>
<evidence type="ECO:0000256" key="7">
    <source>
        <dbReference type="ARBA" id="ARBA00023163"/>
    </source>
</evidence>
<keyword evidence="6" id="KW-0805">Transcription regulation</keyword>
<dbReference type="GO" id="GO:0005634">
    <property type="term" value="C:nucleus"/>
    <property type="evidence" value="ECO:0007669"/>
    <property type="project" value="UniProtKB-SubCell"/>
</dbReference>
<dbReference type="InterPro" id="IPR013087">
    <property type="entry name" value="Znf_C2H2_type"/>
</dbReference>
<dbReference type="EMBL" id="MPUK01000009">
    <property type="protein sequence ID" value="ONH65804.1"/>
    <property type="molecule type" value="Genomic_DNA"/>
</dbReference>
<gene>
    <name evidence="12" type="ORF">BON22_4291</name>
</gene>
<sequence length="451" mass="50385">MTSSSPMKGFNYYFQEGEDHIQPQDFHFQDENIAPMGQHDMTQFGSGLDEIVPVSQSNNVPLAPTNRHQIYQQYQPQMLQMAPKFEISQVQQNFLAQHEQTQMPPPSGSGSAPPHVEDQKNLYPAMHIFQHQPHTQGSGISQSASTNTLASFESAPGLTVSHSASDNSMSMSPMSFQNQTPRRVGHRRLSNAITPLPQVFESPIRSNTSQTSPPVATRSQSQSSLHVSTQTPTAKLLRHRRTRSRLSLDIGSSSRSPSGTNPFYSAFMSPHQQSPSATPFQTPHRPSVSPNVLMNPGKTPVKQDNNDSDSSMFTAAANFTLKMASQYNDEPKQLVFHNMTPSKPLARSQSSIDLASIAIKATPPELTRFDILEPRRKKQTTMHSAEDAKAKKLHNCPLCGSSFQRPEHVKRHLRAHSSEKPFQCDEPDCGKRFNRLDNMRAHLRKIHHKNI</sequence>
<evidence type="ECO:0000256" key="9">
    <source>
        <dbReference type="PROSITE-ProRule" id="PRU00042"/>
    </source>
</evidence>
<dbReference type="GO" id="GO:0000433">
    <property type="term" value="P:carbon catabolite repression of transcription from RNA polymerase II promoter by glucose"/>
    <property type="evidence" value="ECO:0007669"/>
    <property type="project" value="TreeGrafter"/>
</dbReference>
<dbReference type="SUPFAM" id="SSF57667">
    <property type="entry name" value="beta-beta-alpha zinc fingers"/>
    <property type="match status" value="1"/>
</dbReference>
<organism evidence="12 13">
    <name type="scientific">Cyberlindnera fabianii</name>
    <name type="common">Yeast</name>
    <name type="synonym">Hansenula fabianii</name>
    <dbReference type="NCBI Taxonomy" id="36022"/>
    <lineage>
        <taxon>Eukaryota</taxon>
        <taxon>Fungi</taxon>
        <taxon>Dikarya</taxon>
        <taxon>Ascomycota</taxon>
        <taxon>Saccharomycotina</taxon>
        <taxon>Saccharomycetes</taxon>
        <taxon>Phaffomycetales</taxon>
        <taxon>Phaffomycetaceae</taxon>
        <taxon>Cyberlindnera</taxon>
    </lineage>
</organism>
<dbReference type="Pfam" id="PF00096">
    <property type="entry name" value="zf-C2H2"/>
    <property type="match status" value="2"/>
</dbReference>
<dbReference type="InterPro" id="IPR036236">
    <property type="entry name" value="Znf_C2H2_sf"/>
</dbReference>
<dbReference type="AlphaFoldDB" id="A0A1V2L1Y3"/>
<feature type="region of interest" description="Disordered" evidence="10">
    <location>
        <begin position="195"/>
        <end position="310"/>
    </location>
</feature>
<reference evidence="13" key="1">
    <citation type="journal article" date="2017" name="Genome Announc.">
        <title>Genome sequences of Cyberlindnera fabianii 65, Pichia kudriavzevii 129, and Saccharomyces cerevisiae 131 isolated from fermented masau fruits in Zimbabwe.</title>
        <authorList>
            <person name="van Rijswijck I.M.H."/>
            <person name="Derks M.F.L."/>
            <person name="Abee T."/>
            <person name="de Ridder D."/>
            <person name="Smid E.J."/>
        </authorList>
    </citation>
    <scope>NUCLEOTIDE SEQUENCE [LARGE SCALE GENOMIC DNA]</scope>
    <source>
        <strain evidence="13">65</strain>
    </source>
</reference>
<keyword evidence="7" id="KW-0804">Transcription</keyword>
<keyword evidence="2" id="KW-0479">Metal-binding</keyword>
<evidence type="ECO:0000256" key="5">
    <source>
        <dbReference type="ARBA" id="ARBA00022833"/>
    </source>
</evidence>
<dbReference type="STRING" id="36022.A0A1V2L1Y3"/>
<dbReference type="PANTHER" id="PTHR47428">
    <property type="entry name" value="REGULATORY PROTEIN MIG1-RELATED"/>
    <property type="match status" value="1"/>
</dbReference>
<feature type="domain" description="C2H2-type" evidence="11">
    <location>
        <begin position="422"/>
        <end position="447"/>
    </location>
</feature>
<feature type="compositionally biased region" description="Polar residues" evidence="10">
    <location>
        <begin position="250"/>
        <end position="263"/>
    </location>
</feature>
<dbReference type="VEuPathDB" id="FungiDB:BON22_4291"/>
<evidence type="ECO:0000256" key="2">
    <source>
        <dbReference type="ARBA" id="ARBA00022723"/>
    </source>
</evidence>
<name>A0A1V2L1Y3_CYBFA</name>
<dbReference type="PROSITE" id="PS00028">
    <property type="entry name" value="ZINC_FINGER_C2H2_1"/>
    <property type="match status" value="1"/>
</dbReference>
<dbReference type="SMART" id="SM00355">
    <property type="entry name" value="ZnF_C2H2"/>
    <property type="match status" value="2"/>
</dbReference>
<evidence type="ECO:0000256" key="6">
    <source>
        <dbReference type="ARBA" id="ARBA00023015"/>
    </source>
</evidence>
<accession>A0A1V2L1Y3</accession>
<dbReference type="OMA" id="ENIAPMG"/>
<evidence type="ECO:0000256" key="3">
    <source>
        <dbReference type="ARBA" id="ARBA00022737"/>
    </source>
</evidence>
<feature type="region of interest" description="Disordered" evidence="10">
    <location>
        <begin position="99"/>
        <end position="118"/>
    </location>
</feature>
<keyword evidence="13" id="KW-1185">Reference proteome</keyword>
<feature type="domain" description="C2H2-type" evidence="11">
    <location>
        <begin position="394"/>
        <end position="421"/>
    </location>
</feature>
<feature type="compositionally biased region" description="Polar residues" evidence="10">
    <location>
        <begin position="270"/>
        <end position="281"/>
    </location>
</feature>
<dbReference type="GO" id="GO:0005737">
    <property type="term" value="C:cytoplasm"/>
    <property type="evidence" value="ECO:0007669"/>
    <property type="project" value="TreeGrafter"/>
</dbReference>
<comment type="subcellular location">
    <subcellularLocation>
        <location evidence="1">Nucleus</location>
    </subcellularLocation>
</comment>
<dbReference type="PROSITE" id="PS50157">
    <property type="entry name" value="ZINC_FINGER_C2H2_2"/>
    <property type="match status" value="2"/>
</dbReference>
<keyword evidence="8" id="KW-0539">Nucleus</keyword>
<dbReference type="FunFam" id="3.30.160.60:FF:000100">
    <property type="entry name" value="Zinc finger 45-like"/>
    <property type="match status" value="2"/>
</dbReference>
<keyword evidence="3" id="KW-0677">Repeat</keyword>
<feature type="compositionally biased region" description="Polar residues" evidence="10">
    <location>
        <begin position="204"/>
        <end position="233"/>
    </location>
</feature>
<keyword evidence="5" id="KW-0862">Zinc</keyword>
<dbReference type="PANTHER" id="PTHR47428:SF2">
    <property type="entry name" value="ZINC FINGER PROTEIN RSV1"/>
    <property type="match status" value="1"/>
</dbReference>
<dbReference type="Gene3D" id="3.30.160.60">
    <property type="entry name" value="Classic Zinc Finger"/>
    <property type="match status" value="2"/>
</dbReference>
<feature type="compositionally biased region" description="Low complexity" evidence="10">
    <location>
        <begin position="161"/>
        <end position="175"/>
    </location>
</feature>
<dbReference type="GO" id="GO:0000978">
    <property type="term" value="F:RNA polymerase II cis-regulatory region sequence-specific DNA binding"/>
    <property type="evidence" value="ECO:0007669"/>
    <property type="project" value="TreeGrafter"/>
</dbReference>
<proteinExistence type="predicted"/>
<evidence type="ECO:0000256" key="10">
    <source>
        <dbReference type="SAM" id="MobiDB-lite"/>
    </source>
</evidence>
<dbReference type="Proteomes" id="UP000189513">
    <property type="component" value="Unassembled WGS sequence"/>
</dbReference>
<evidence type="ECO:0000256" key="4">
    <source>
        <dbReference type="ARBA" id="ARBA00022771"/>
    </source>
</evidence>
<comment type="caution">
    <text evidence="12">The sequence shown here is derived from an EMBL/GenBank/DDBJ whole genome shotgun (WGS) entry which is preliminary data.</text>
</comment>
<protein>
    <submittedName>
        <fullName evidence="12">Cell wall integrity transcriptional regulator CAS5</fullName>
    </submittedName>
</protein>
<evidence type="ECO:0000313" key="13">
    <source>
        <dbReference type="Proteomes" id="UP000189513"/>
    </source>
</evidence>
<keyword evidence="4 9" id="KW-0863">Zinc-finger</keyword>
<evidence type="ECO:0000256" key="1">
    <source>
        <dbReference type="ARBA" id="ARBA00004123"/>
    </source>
</evidence>
<dbReference type="GO" id="GO:0008270">
    <property type="term" value="F:zinc ion binding"/>
    <property type="evidence" value="ECO:0007669"/>
    <property type="project" value="UniProtKB-KW"/>
</dbReference>
<feature type="region of interest" description="Disordered" evidence="10">
    <location>
        <begin position="158"/>
        <end position="178"/>
    </location>
</feature>